<keyword evidence="1" id="KW-0472">Membrane</keyword>
<feature type="transmembrane region" description="Helical" evidence="1">
    <location>
        <begin position="46"/>
        <end position="71"/>
    </location>
</feature>
<dbReference type="PATRIC" id="fig|135826.4.peg.2643"/>
<feature type="transmembrane region" description="Helical" evidence="1">
    <location>
        <begin position="12"/>
        <end position="34"/>
    </location>
</feature>
<reference evidence="2 3" key="1">
    <citation type="submission" date="2015-01" db="EMBL/GenBank/DDBJ databases">
        <title>Genome sequence of Jeotgalibacillus alimentarius.</title>
        <authorList>
            <person name="Goh K.M."/>
            <person name="Chan K.-G."/>
            <person name="Yaakop A.S."/>
            <person name="Ee R."/>
            <person name="Gan H.M."/>
            <person name="Chan C.S."/>
        </authorList>
    </citation>
    <scope>NUCLEOTIDE SEQUENCE [LARGE SCALE GENOMIC DNA]</scope>
    <source>
        <strain evidence="2 3">YKJ-13</strain>
    </source>
</reference>
<accession>A0A0C2R8J0</accession>
<sequence>MMETFINRIMWFGFSTVGAAFLGTGILFVVLAFVTMNADIMGFFKWVLLIFHWGVGGISLLLSLAILAVGLKLRFSSGKENPEVSNAN</sequence>
<dbReference type="EMBL" id="JXRQ01000025">
    <property type="protein sequence ID" value="KIL46530.1"/>
    <property type="molecule type" value="Genomic_DNA"/>
</dbReference>
<organism evidence="2 3">
    <name type="scientific">Jeotgalibacillus alimentarius</name>
    <dbReference type="NCBI Taxonomy" id="135826"/>
    <lineage>
        <taxon>Bacteria</taxon>
        <taxon>Bacillati</taxon>
        <taxon>Bacillota</taxon>
        <taxon>Bacilli</taxon>
        <taxon>Bacillales</taxon>
        <taxon>Caryophanaceae</taxon>
        <taxon>Jeotgalibacillus</taxon>
    </lineage>
</organism>
<comment type="caution">
    <text evidence="2">The sequence shown here is derived from an EMBL/GenBank/DDBJ whole genome shotgun (WGS) entry which is preliminary data.</text>
</comment>
<evidence type="ECO:0000256" key="1">
    <source>
        <dbReference type="SAM" id="Phobius"/>
    </source>
</evidence>
<dbReference type="Proteomes" id="UP000031950">
    <property type="component" value="Unassembled WGS sequence"/>
</dbReference>
<keyword evidence="1" id="KW-1133">Transmembrane helix</keyword>
<evidence type="ECO:0000313" key="2">
    <source>
        <dbReference type="EMBL" id="KIL46530.1"/>
    </source>
</evidence>
<dbReference type="AlphaFoldDB" id="A0A0C2R8J0"/>
<keyword evidence="1" id="KW-0812">Transmembrane</keyword>
<proteinExistence type="predicted"/>
<protein>
    <submittedName>
        <fullName evidence="2">Uncharacterized protein</fullName>
    </submittedName>
</protein>
<dbReference type="RefSeq" id="WP_041123194.1">
    <property type="nucleotide sequence ID" value="NZ_JXRQ01000025.1"/>
</dbReference>
<name>A0A0C2R8J0_9BACL</name>
<gene>
    <name evidence="2" type="ORF">KP77_26570</name>
</gene>
<keyword evidence="3" id="KW-1185">Reference proteome</keyword>
<dbReference type="OrthoDB" id="2455432at2"/>
<evidence type="ECO:0000313" key="3">
    <source>
        <dbReference type="Proteomes" id="UP000031950"/>
    </source>
</evidence>